<comment type="caution">
    <text evidence="1">The sequence shown here is derived from an EMBL/GenBank/DDBJ whole genome shotgun (WGS) entry which is preliminary data.</text>
</comment>
<protein>
    <submittedName>
        <fullName evidence="1">Uncharacterized protein</fullName>
    </submittedName>
</protein>
<dbReference type="RefSeq" id="WP_182389202.1">
    <property type="nucleotide sequence ID" value="NZ_JACGCX010000003.1"/>
</dbReference>
<accession>A0A7W2Q8Q6</accession>
<dbReference type="EMBL" id="JACGCX010000003">
    <property type="protein sequence ID" value="MBA6097045.1"/>
    <property type="molecule type" value="Genomic_DNA"/>
</dbReference>
<proteinExistence type="predicted"/>
<reference evidence="1 2" key="1">
    <citation type="submission" date="2020-07" db="EMBL/GenBank/DDBJ databases">
        <title>Diversity of carbapenemase encoding genes among Pseudomonas putida group clinical isolates in a tertiary Brazilian hospital.</title>
        <authorList>
            <person name="Alberto-Lei F."/>
            <person name="Nodari C.S."/>
            <person name="Streling A.P."/>
            <person name="Paulino J.T."/>
            <person name="Bessa-Neto F.O."/>
            <person name="Cayo R."/>
            <person name="Gales A.C."/>
        </authorList>
    </citation>
    <scope>NUCLEOTIDE SEQUENCE [LARGE SCALE GENOMIC DNA]</scope>
    <source>
        <strain evidence="1 2">12815</strain>
    </source>
</reference>
<sequence>MTTYTYGFDVVEFFKYSDAELQQLLDQRVIRYNSNSEGLSHKGMAANVDFVRHKPLEMSLIELQEEVLQGYRIVKANAESLFFKAILRKPEKVIKAELRKLEELVRTEYEQSRYERNAAETARQVELTISMQRRKAEAKAAAEQAAALAAQQASEEAAALADLRRAYAEPAEVA</sequence>
<evidence type="ECO:0000313" key="1">
    <source>
        <dbReference type="EMBL" id="MBA6097045.1"/>
    </source>
</evidence>
<gene>
    <name evidence="1" type="ORF">H4C80_07880</name>
</gene>
<dbReference type="AlphaFoldDB" id="A0A7W2Q8Q6"/>
<evidence type="ECO:0000313" key="2">
    <source>
        <dbReference type="Proteomes" id="UP000545074"/>
    </source>
</evidence>
<name>A0A7W2Q8Q6_9PSED</name>
<dbReference type="Proteomes" id="UP000545074">
    <property type="component" value="Unassembled WGS sequence"/>
</dbReference>
<organism evidence="1 2">
    <name type="scientific">Pseudomonas juntendi</name>
    <dbReference type="NCBI Taxonomy" id="2666183"/>
    <lineage>
        <taxon>Bacteria</taxon>
        <taxon>Pseudomonadati</taxon>
        <taxon>Pseudomonadota</taxon>
        <taxon>Gammaproteobacteria</taxon>
        <taxon>Pseudomonadales</taxon>
        <taxon>Pseudomonadaceae</taxon>
        <taxon>Pseudomonas</taxon>
    </lineage>
</organism>